<comment type="caution">
    <text evidence="2">The sequence shown here is derived from an EMBL/GenBank/DDBJ whole genome shotgun (WGS) entry which is preliminary data.</text>
</comment>
<protein>
    <submittedName>
        <fullName evidence="2">Uncharacterized protein</fullName>
    </submittedName>
</protein>
<feature type="compositionally biased region" description="Basic and acidic residues" evidence="1">
    <location>
        <begin position="31"/>
        <end position="41"/>
    </location>
</feature>
<accession>A0A4S2KME0</accession>
<organism evidence="2 3">
    <name type="scientific">Temnothorax longispinosus</name>
    <dbReference type="NCBI Taxonomy" id="300112"/>
    <lineage>
        <taxon>Eukaryota</taxon>
        <taxon>Metazoa</taxon>
        <taxon>Ecdysozoa</taxon>
        <taxon>Arthropoda</taxon>
        <taxon>Hexapoda</taxon>
        <taxon>Insecta</taxon>
        <taxon>Pterygota</taxon>
        <taxon>Neoptera</taxon>
        <taxon>Endopterygota</taxon>
        <taxon>Hymenoptera</taxon>
        <taxon>Apocrita</taxon>
        <taxon>Aculeata</taxon>
        <taxon>Formicoidea</taxon>
        <taxon>Formicidae</taxon>
        <taxon>Myrmicinae</taxon>
        <taxon>Temnothorax</taxon>
    </lineage>
</organism>
<evidence type="ECO:0000313" key="2">
    <source>
        <dbReference type="EMBL" id="TGZ50885.1"/>
    </source>
</evidence>
<dbReference type="Proteomes" id="UP000310200">
    <property type="component" value="Unassembled WGS sequence"/>
</dbReference>
<dbReference type="EMBL" id="QBLH01001849">
    <property type="protein sequence ID" value="TGZ50885.1"/>
    <property type="molecule type" value="Genomic_DNA"/>
</dbReference>
<keyword evidence="3" id="KW-1185">Reference proteome</keyword>
<sequence length="109" mass="11907">MTFHMRAGVVRRRDEAAAFTETAPEFHVVAEKSSPAEHADRNWSTPRGASNPYYEPAVPLDAGFKGCARDRGSGERVNNVRETNIGKAPVACETKVSWSGSLGKGNFRQ</sequence>
<evidence type="ECO:0000313" key="3">
    <source>
        <dbReference type="Proteomes" id="UP000310200"/>
    </source>
</evidence>
<reference evidence="2 3" key="1">
    <citation type="journal article" date="2019" name="Philos. Trans. R. Soc. Lond., B, Biol. Sci.">
        <title>Ant behaviour and brain gene expression of defending hosts depend on the ecological success of the intruding social parasite.</title>
        <authorList>
            <person name="Kaur R."/>
            <person name="Stoldt M."/>
            <person name="Jongepier E."/>
            <person name="Feldmeyer B."/>
            <person name="Menzel F."/>
            <person name="Bornberg-Bauer E."/>
            <person name="Foitzik S."/>
        </authorList>
    </citation>
    <scope>NUCLEOTIDE SEQUENCE [LARGE SCALE GENOMIC DNA]</scope>
    <source>
        <tissue evidence="2">Whole body</tissue>
    </source>
</reference>
<gene>
    <name evidence="2" type="ORF">DBV15_11619</name>
</gene>
<feature type="region of interest" description="Disordered" evidence="1">
    <location>
        <begin position="31"/>
        <end position="54"/>
    </location>
</feature>
<proteinExistence type="predicted"/>
<evidence type="ECO:0000256" key="1">
    <source>
        <dbReference type="SAM" id="MobiDB-lite"/>
    </source>
</evidence>
<name>A0A4S2KME0_9HYME</name>
<dbReference type="AlphaFoldDB" id="A0A4S2KME0"/>